<proteinExistence type="predicted"/>
<dbReference type="NCBIfam" id="TIGR03008">
    <property type="entry name" value="pepcterm_CAAX"/>
    <property type="match status" value="1"/>
</dbReference>
<feature type="domain" description="CAAX prenyl protease 2/Lysostaphin resistance protein A-like" evidence="9">
    <location>
        <begin position="440"/>
        <end position="526"/>
    </location>
</feature>
<feature type="transmembrane region" description="Helical" evidence="8">
    <location>
        <begin position="302"/>
        <end position="322"/>
    </location>
</feature>
<keyword evidence="11" id="KW-1185">Reference proteome</keyword>
<gene>
    <name evidence="10" type="primary">xrtE</name>
    <name evidence="10" type="ORF">ACFQ3C_10345</name>
</gene>
<keyword evidence="7 8" id="KW-0472">Membrane</keyword>
<dbReference type="EC" id="3.4.22.-" evidence="10"/>
<dbReference type="Pfam" id="PF02517">
    <property type="entry name" value="Rce1-like"/>
    <property type="match status" value="1"/>
</dbReference>
<dbReference type="InterPro" id="IPR026392">
    <property type="entry name" value="Exo/Archaeosortase_dom"/>
</dbReference>
<name>A0ABW3TEB5_9RHOB</name>
<keyword evidence="3" id="KW-0645">Protease</keyword>
<feature type="transmembrane region" description="Helical" evidence="8">
    <location>
        <begin position="262"/>
        <end position="290"/>
    </location>
</feature>
<feature type="transmembrane region" description="Helical" evidence="8">
    <location>
        <begin position="392"/>
        <end position="413"/>
    </location>
</feature>
<feature type="transmembrane region" description="Helical" evidence="8">
    <location>
        <begin position="21"/>
        <end position="41"/>
    </location>
</feature>
<feature type="transmembrane region" description="Helical" evidence="8">
    <location>
        <begin position="343"/>
        <end position="363"/>
    </location>
</feature>
<evidence type="ECO:0000256" key="6">
    <source>
        <dbReference type="ARBA" id="ARBA00022989"/>
    </source>
</evidence>
<keyword evidence="5 10" id="KW-0378">Hydrolase</keyword>
<dbReference type="RefSeq" id="WP_380791394.1">
    <property type="nucleotide sequence ID" value="NZ_JBHTKR010000004.1"/>
</dbReference>
<feature type="transmembrane region" description="Helical" evidence="8">
    <location>
        <begin position="369"/>
        <end position="385"/>
    </location>
</feature>
<evidence type="ECO:0000313" key="10">
    <source>
        <dbReference type="EMBL" id="MFD1195070.1"/>
    </source>
</evidence>
<keyword evidence="4 8" id="KW-0812">Transmembrane</keyword>
<accession>A0ABW3TEB5</accession>
<keyword evidence="6 8" id="KW-1133">Transmembrane helix</keyword>
<evidence type="ECO:0000256" key="7">
    <source>
        <dbReference type="ARBA" id="ARBA00023136"/>
    </source>
</evidence>
<evidence type="ECO:0000256" key="2">
    <source>
        <dbReference type="ARBA" id="ARBA00022475"/>
    </source>
</evidence>
<dbReference type="GO" id="GO:0016787">
    <property type="term" value="F:hydrolase activity"/>
    <property type="evidence" value="ECO:0007669"/>
    <property type="project" value="UniProtKB-KW"/>
</dbReference>
<dbReference type="Pfam" id="PF09721">
    <property type="entry name" value="Exosortase_EpsH"/>
    <property type="match status" value="1"/>
</dbReference>
<feature type="transmembrane region" description="Helical" evidence="8">
    <location>
        <begin position="99"/>
        <end position="118"/>
    </location>
</feature>
<feature type="transmembrane region" description="Helical" evidence="8">
    <location>
        <begin position="473"/>
        <end position="506"/>
    </location>
</feature>
<dbReference type="InterPro" id="IPR014346">
    <property type="entry name" value="Prenyl_protease-related"/>
</dbReference>
<comment type="caution">
    <text evidence="10">The sequence shown here is derived from an EMBL/GenBank/DDBJ whole genome shotgun (WGS) entry which is preliminary data.</text>
</comment>
<dbReference type="EMBL" id="JBHTKR010000004">
    <property type="protein sequence ID" value="MFD1195070.1"/>
    <property type="molecule type" value="Genomic_DNA"/>
</dbReference>
<feature type="transmembrane region" description="Helical" evidence="8">
    <location>
        <begin position="232"/>
        <end position="250"/>
    </location>
</feature>
<evidence type="ECO:0000313" key="11">
    <source>
        <dbReference type="Proteomes" id="UP001597151"/>
    </source>
</evidence>
<evidence type="ECO:0000256" key="4">
    <source>
        <dbReference type="ARBA" id="ARBA00022692"/>
    </source>
</evidence>
<dbReference type="NCBIfam" id="TIGR04178">
    <property type="entry name" value="exo_archaeo"/>
    <property type="match status" value="1"/>
</dbReference>
<evidence type="ECO:0000256" key="1">
    <source>
        <dbReference type="ARBA" id="ARBA00004651"/>
    </source>
</evidence>
<feature type="transmembrane region" description="Helical" evidence="8">
    <location>
        <begin position="162"/>
        <end position="185"/>
    </location>
</feature>
<feature type="transmembrane region" description="Helical" evidence="8">
    <location>
        <begin position="518"/>
        <end position="535"/>
    </location>
</feature>
<sequence length="541" mass="58926">MNHSTSTKTIGARSTNNYRGLMILGVFLAELLSLVIVYQFFVTFECGDTDAFGTCRFLRSLVARSLVVFATFGILVWARPALFTGFAAASADHRGRGWMVMHMIGVALLWMPLILTGGVDIGTGFRSWTILWGLGSALGAIGGLFWIAAPRDWARVLSQDRFLPLIMLLIAAVVPDLADMILPIWDLGVITEATFAAVYEVLRLFSTQTYADAATYIIGIDDFAVHIARQCSGVEGMALVSAFVLFYGLLFRKDLRLGRYWLTVLPLGLAFSVVLNVIRIAVLILIGAYVSPELAVNGFHSYAGWMFFTLLALVLVYSIQKVNWLRHDHARHRTAPPLTTDPLAARILPFVVFMLTGILTQALFLFPPLGYPLIVLGLALAVWTFRHHYSSLPWGADPIAIGSGLAVGLFWVVLAEKGGDEASGIAMALATLPAALVAVWIALRVIGTVFLVPLVEEMFFRGYVMARLDRGGMVWRLIAIAVSTVLFAALHGRWAAAAIAGIVFALVMLRRGRVTDAVISHLVANATVAAAALITRDFSLI</sequence>
<evidence type="ECO:0000256" key="3">
    <source>
        <dbReference type="ARBA" id="ARBA00022670"/>
    </source>
</evidence>
<protein>
    <submittedName>
        <fullName evidence="10">Exosortase E/protease, VPEID-CTERM system</fullName>
        <ecNumber evidence="10">3.4.22.-</ecNumber>
    </submittedName>
</protein>
<dbReference type="Proteomes" id="UP001597151">
    <property type="component" value="Unassembled WGS sequence"/>
</dbReference>
<dbReference type="InterPro" id="IPR019127">
    <property type="entry name" value="Exosortase"/>
</dbReference>
<dbReference type="InterPro" id="IPR003675">
    <property type="entry name" value="Rce1/LyrA-like_dom"/>
</dbReference>
<reference evidence="11" key="1">
    <citation type="journal article" date="2019" name="Int. J. Syst. Evol. Microbiol.">
        <title>The Global Catalogue of Microorganisms (GCM) 10K type strain sequencing project: providing services to taxonomists for standard genome sequencing and annotation.</title>
        <authorList>
            <consortium name="The Broad Institute Genomics Platform"/>
            <consortium name="The Broad Institute Genome Sequencing Center for Infectious Disease"/>
            <person name="Wu L."/>
            <person name="Ma J."/>
        </authorList>
    </citation>
    <scope>NUCLEOTIDE SEQUENCE [LARGE SCALE GENOMIC DNA]</scope>
    <source>
        <strain evidence="11">CCUG 55328</strain>
    </source>
</reference>
<evidence type="ECO:0000259" key="9">
    <source>
        <dbReference type="Pfam" id="PF02517"/>
    </source>
</evidence>
<feature type="transmembrane region" description="Helical" evidence="8">
    <location>
        <begin position="425"/>
        <end position="452"/>
    </location>
</feature>
<evidence type="ECO:0000256" key="8">
    <source>
        <dbReference type="SAM" id="Phobius"/>
    </source>
</evidence>
<dbReference type="NCBIfam" id="TIGR04162">
    <property type="entry name" value="exo_VPEID"/>
    <property type="match status" value="1"/>
</dbReference>
<comment type="subcellular location">
    <subcellularLocation>
        <location evidence="1">Cell membrane</location>
        <topology evidence="1">Multi-pass membrane protein</topology>
    </subcellularLocation>
</comment>
<organism evidence="10 11">
    <name type="scientific">Seohaeicola saemankumensis</name>
    <dbReference type="NCBI Taxonomy" id="481181"/>
    <lineage>
        <taxon>Bacteria</taxon>
        <taxon>Pseudomonadati</taxon>
        <taxon>Pseudomonadota</taxon>
        <taxon>Alphaproteobacteria</taxon>
        <taxon>Rhodobacterales</taxon>
        <taxon>Roseobacteraceae</taxon>
        <taxon>Seohaeicola</taxon>
    </lineage>
</organism>
<dbReference type="InterPro" id="IPR026420">
    <property type="entry name" value="Exo_VPEID"/>
</dbReference>
<keyword evidence="2" id="KW-1003">Cell membrane</keyword>
<feature type="transmembrane region" description="Helical" evidence="8">
    <location>
        <begin position="130"/>
        <end position="150"/>
    </location>
</feature>
<evidence type="ECO:0000256" key="5">
    <source>
        <dbReference type="ARBA" id="ARBA00022801"/>
    </source>
</evidence>
<feature type="transmembrane region" description="Helical" evidence="8">
    <location>
        <begin position="61"/>
        <end position="78"/>
    </location>
</feature>